<dbReference type="Gene3D" id="3.30.1540.10">
    <property type="entry name" value="formyl-coa transferase, domain 3"/>
    <property type="match status" value="1"/>
</dbReference>
<dbReference type="GO" id="GO:0016740">
    <property type="term" value="F:transferase activity"/>
    <property type="evidence" value="ECO:0007669"/>
    <property type="project" value="UniProtKB-KW"/>
</dbReference>
<dbReference type="PANTHER" id="PTHR48228:SF5">
    <property type="entry name" value="ALPHA-METHYLACYL-COA RACEMASE"/>
    <property type="match status" value="1"/>
</dbReference>
<evidence type="ECO:0000313" key="3">
    <source>
        <dbReference type="Proteomes" id="UP000619293"/>
    </source>
</evidence>
<dbReference type="InterPro" id="IPR003673">
    <property type="entry name" value="CoA-Trfase_fam_III"/>
</dbReference>
<protein>
    <submittedName>
        <fullName evidence="2">CoA transferase</fullName>
    </submittedName>
</protein>
<dbReference type="PANTHER" id="PTHR48228">
    <property type="entry name" value="SUCCINYL-COA--D-CITRAMALATE COA-TRANSFERASE"/>
    <property type="match status" value="1"/>
</dbReference>
<dbReference type="AlphaFoldDB" id="A0A8J3K7S4"/>
<dbReference type="InterPro" id="IPR050509">
    <property type="entry name" value="CoA-transferase_III"/>
</dbReference>
<sequence>MGPLDGLKVLEVGGIGPAPFCGMYLADLGADVVRVDRPGGGVTAVDPRFDLLQRGKRAVAVDLKDPDGVALLLGLVDRADVLIEGFRPGVAERLGFGPDVCLHRRPQLVYGRITGWGQDGPRARTAGHDLTYVAVTGALHAIGRAGGPPQIPLNLLGDFAGGAMYLVSGLLAALWRVRGGGPGQVVDAAIVDGAAHLMAMQWGMHAGGTWLDERGVNLLDGGAPFYDVYATADGRHVAVAALEPQFFAELLARLDLPADTPQYDRAAWPELRELLARRFAAQPQAHWAQLFADTDGCVAPVLSMAQAPTDPQLAARGTYLVRDGVVQPAPAPRFSGTPAEPGRPPALPGEHTAQVLADWCG</sequence>
<dbReference type="SUPFAM" id="SSF89796">
    <property type="entry name" value="CoA-transferase family III (CaiB/BaiF)"/>
    <property type="match status" value="1"/>
</dbReference>
<gene>
    <name evidence="2" type="primary">mcr</name>
    <name evidence="2" type="ORF">Cch02nite_78910</name>
</gene>
<keyword evidence="3" id="KW-1185">Reference proteome</keyword>
<comment type="caution">
    <text evidence="2">The sequence shown here is derived from an EMBL/GenBank/DDBJ whole genome shotgun (WGS) entry which is preliminary data.</text>
</comment>
<reference evidence="2 3" key="1">
    <citation type="submission" date="2021-01" db="EMBL/GenBank/DDBJ databases">
        <title>Whole genome shotgun sequence of Catellatospora chokoriensis NBRC 107358.</title>
        <authorList>
            <person name="Komaki H."/>
            <person name="Tamura T."/>
        </authorList>
    </citation>
    <scope>NUCLEOTIDE SEQUENCE [LARGE SCALE GENOMIC DNA]</scope>
    <source>
        <strain evidence="2 3">NBRC 107358</strain>
    </source>
</reference>
<keyword evidence="2" id="KW-0808">Transferase</keyword>
<dbReference type="EMBL" id="BONG01000097">
    <property type="protein sequence ID" value="GIF94447.1"/>
    <property type="molecule type" value="Genomic_DNA"/>
</dbReference>
<dbReference type="InterPro" id="IPR044855">
    <property type="entry name" value="CoA-Trfase_III_dom3_sf"/>
</dbReference>
<proteinExistence type="predicted"/>
<feature type="region of interest" description="Disordered" evidence="1">
    <location>
        <begin position="330"/>
        <end position="349"/>
    </location>
</feature>
<dbReference type="RefSeq" id="WP_191840459.1">
    <property type="nucleotide sequence ID" value="NZ_BAAALB010000040.1"/>
</dbReference>
<organism evidence="2 3">
    <name type="scientific">Catellatospora chokoriensis</name>
    <dbReference type="NCBI Taxonomy" id="310353"/>
    <lineage>
        <taxon>Bacteria</taxon>
        <taxon>Bacillati</taxon>
        <taxon>Actinomycetota</taxon>
        <taxon>Actinomycetes</taxon>
        <taxon>Micromonosporales</taxon>
        <taxon>Micromonosporaceae</taxon>
        <taxon>Catellatospora</taxon>
    </lineage>
</organism>
<name>A0A8J3K7S4_9ACTN</name>
<dbReference type="Pfam" id="PF02515">
    <property type="entry name" value="CoA_transf_3"/>
    <property type="match status" value="1"/>
</dbReference>
<accession>A0A8J3K7S4</accession>
<evidence type="ECO:0000313" key="2">
    <source>
        <dbReference type="EMBL" id="GIF94447.1"/>
    </source>
</evidence>
<evidence type="ECO:0000256" key="1">
    <source>
        <dbReference type="SAM" id="MobiDB-lite"/>
    </source>
</evidence>
<dbReference type="InterPro" id="IPR023606">
    <property type="entry name" value="CoA-Trfase_III_dom_1_sf"/>
</dbReference>
<dbReference type="Proteomes" id="UP000619293">
    <property type="component" value="Unassembled WGS sequence"/>
</dbReference>
<dbReference type="Gene3D" id="3.40.50.10540">
    <property type="entry name" value="Crotonobetainyl-coa:carnitine coa-transferase, domain 1"/>
    <property type="match status" value="1"/>
</dbReference>